<evidence type="ECO:0000256" key="1">
    <source>
        <dbReference type="ARBA" id="ARBA00004141"/>
    </source>
</evidence>
<feature type="transmembrane region" description="Helical" evidence="8">
    <location>
        <begin position="198"/>
        <end position="220"/>
    </location>
</feature>
<dbReference type="InterPro" id="IPR020846">
    <property type="entry name" value="MFS_dom"/>
</dbReference>
<dbReference type="InterPro" id="IPR050360">
    <property type="entry name" value="MFS_Sugar_Transporters"/>
</dbReference>
<evidence type="ECO:0000313" key="11">
    <source>
        <dbReference type="Proteomes" id="UP001204833"/>
    </source>
</evidence>
<feature type="region of interest" description="Disordered" evidence="7">
    <location>
        <begin position="666"/>
        <end position="748"/>
    </location>
</feature>
<reference evidence="10 11" key="1">
    <citation type="journal article" date="2022" name="DNA Res.">
        <title>Genome analysis of five recently described species of the CUG-Ser clade uncovers Candida theae as a new hybrid lineage with pathogenic potential in the Candida parapsilosis species complex.</title>
        <authorList>
            <person name="Mixao V."/>
            <person name="Del Olmo V."/>
            <person name="Hegedusova E."/>
            <person name="Saus E."/>
            <person name="Pryszcz L."/>
            <person name="Cillingova A."/>
            <person name="Nosek J."/>
            <person name="Gabaldon T."/>
        </authorList>
    </citation>
    <scope>NUCLEOTIDE SEQUENCE [LARGE SCALE GENOMIC DNA]</scope>
    <source>
        <strain evidence="10 11">CBS 12239</strain>
    </source>
</reference>
<dbReference type="PROSITE" id="PS00217">
    <property type="entry name" value="SUGAR_TRANSPORT_2"/>
    <property type="match status" value="1"/>
</dbReference>
<comment type="caution">
    <text evidence="10">The sequence shown here is derived from an EMBL/GenBank/DDBJ whole genome shotgun (WGS) entry which is preliminary data.</text>
</comment>
<dbReference type="AlphaFoldDB" id="A0AAD5FVL6"/>
<dbReference type="InterPro" id="IPR036259">
    <property type="entry name" value="MFS_trans_sf"/>
</dbReference>
<feature type="transmembrane region" description="Helical" evidence="8">
    <location>
        <begin position="132"/>
        <end position="155"/>
    </location>
</feature>
<keyword evidence="3" id="KW-0813">Transport</keyword>
<dbReference type="Gene3D" id="1.20.1250.20">
    <property type="entry name" value="MFS general substrate transporter like domains"/>
    <property type="match status" value="1"/>
</dbReference>
<proteinExistence type="inferred from homology"/>
<feature type="compositionally biased region" description="Polar residues" evidence="7">
    <location>
        <begin position="523"/>
        <end position="539"/>
    </location>
</feature>
<feature type="transmembrane region" description="Helical" evidence="8">
    <location>
        <begin position="80"/>
        <end position="101"/>
    </location>
</feature>
<feature type="transmembrane region" description="Helical" evidence="8">
    <location>
        <begin position="290"/>
        <end position="314"/>
    </location>
</feature>
<dbReference type="PROSITE" id="PS50850">
    <property type="entry name" value="MFS"/>
    <property type="match status" value="1"/>
</dbReference>
<feature type="transmembrane region" description="Helical" evidence="8">
    <location>
        <begin position="326"/>
        <end position="349"/>
    </location>
</feature>
<protein>
    <submittedName>
        <fullName evidence="10">SNF3</fullName>
    </submittedName>
</protein>
<keyword evidence="5 8" id="KW-1133">Transmembrane helix</keyword>
<keyword evidence="4 8" id="KW-0812">Transmembrane</keyword>
<evidence type="ECO:0000256" key="3">
    <source>
        <dbReference type="ARBA" id="ARBA00022448"/>
    </source>
</evidence>
<keyword evidence="11" id="KW-1185">Reference proteome</keyword>
<dbReference type="GO" id="GO:0005351">
    <property type="term" value="F:carbohydrate:proton symporter activity"/>
    <property type="evidence" value="ECO:0007669"/>
    <property type="project" value="TreeGrafter"/>
</dbReference>
<evidence type="ECO:0000256" key="5">
    <source>
        <dbReference type="ARBA" id="ARBA00022989"/>
    </source>
</evidence>
<keyword evidence="6 8" id="KW-0472">Membrane</keyword>
<feature type="compositionally biased region" description="Low complexity" evidence="7">
    <location>
        <begin position="684"/>
        <end position="705"/>
    </location>
</feature>
<evidence type="ECO:0000256" key="8">
    <source>
        <dbReference type="SAM" id="Phobius"/>
    </source>
</evidence>
<feature type="transmembrane region" description="Helical" evidence="8">
    <location>
        <begin position="108"/>
        <end position="126"/>
    </location>
</feature>
<evidence type="ECO:0000256" key="2">
    <source>
        <dbReference type="ARBA" id="ARBA00010992"/>
    </source>
</evidence>
<feature type="transmembrane region" description="Helical" evidence="8">
    <location>
        <begin position="32"/>
        <end position="49"/>
    </location>
</feature>
<feature type="transmembrane region" description="Helical" evidence="8">
    <location>
        <begin position="458"/>
        <end position="478"/>
    </location>
</feature>
<comment type="similarity">
    <text evidence="2">Belongs to the major facilitator superfamily. Sugar transporter (TC 2.A.1.1) family.</text>
</comment>
<evidence type="ECO:0000256" key="7">
    <source>
        <dbReference type="SAM" id="MobiDB-lite"/>
    </source>
</evidence>
<feature type="transmembrane region" description="Helical" evidence="8">
    <location>
        <begin position="423"/>
        <end position="446"/>
    </location>
</feature>
<feature type="compositionally biased region" description="Polar residues" evidence="7">
    <location>
        <begin position="571"/>
        <end position="586"/>
    </location>
</feature>
<accession>A0AAD5FVL6</accession>
<evidence type="ECO:0000313" key="10">
    <source>
        <dbReference type="EMBL" id="KAI5948684.1"/>
    </source>
</evidence>
<feature type="transmembrane region" description="Helical" evidence="8">
    <location>
        <begin position="167"/>
        <end position="186"/>
    </location>
</feature>
<dbReference type="InterPro" id="IPR003663">
    <property type="entry name" value="Sugar/inositol_transpt"/>
</dbReference>
<evidence type="ECO:0000259" key="9">
    <source>
        <dbReference type="PROSITE" id="PS50850"/>
    </source>
</evidence>
<dbReference type="GeneID" id="76153339"/>
<dbReference type="NCBIfam" id="TIGR00879">
    <property type="entry name" value="SP"/>
    <property type="match status" value="1"/>
</dbReference>
<feature type="transmembrane region" description="Helical" evidence="8">
    <location>
        <begin position="356"/>
        <end position="378"/>
    </location>
</feature>
<dbReference type="InterPro" id="IPR005829">
    <property type="entry name" value="Sugar_transporter_CS"/>
</dbReference>
<gene>
    <name evidence="10" type="ORF">KGF57_005295</name>
</gene>
<evidence type="ECO:0000256" key="6">
    <source>
        <dbReference type="ARBA" id="ARBA00023136"/>
    </source>
</evidence>
<feature type="compositionally biased region" description="Acidic residues" evidence="7">
    <location>
        <begin position="739"/>
        <end position="748"/>
    </location>
</feature>
<dbReference type="Pfam" id="PF00083">
    <property type="entry name" value="Sugar_tr"/>
    <property type="match status" value="1"/>
</dbReference>
<name>A0AAD5FVL6_9ASCO</name>
<feature type="transmembrane region" description="Helical" evidence="8">
    <location>
        <begin position="384"/>
        <end position="411"/>
    </location>
</feature>
<dbReference type="SUPFAM" id="SSF103473">
    <property type="entry name" value="MFS general substrate transporter"/>
    <property type="match status" value="1"/>
</dbReference>
<dbReference type="Proteomes" id="UP001204833">
    <property type="component" value="Unassembled WGS sequence"/>
</dbReference>
<comment type="subcellular location">
    <subcellularLocation>
        <location evidence="1">Membrane</location>
        <topology evidence="1">Multi-pass membrane protein</topology>
    </subcellularLocation>
</comment>
<dbReference type="GO" id="GO:0016020">
    <property type="term" value="C:membrane"/>
    <property type="evidence" value="ECO:0007669"/>
    <property type="project" value="UniProtKB-SubCell"/>
</dbReference>
<feature type="region of interest" description="Disordered" evidence="7">
    <location>
        <begin position="557"/>
        <end position="604"/>
    </location>
</feature>
<organism evidence="10 11">
    <name type="scientific">Candida theae</name>
    <dbReference type="NCBI Taxonomy" id="1198502"/>
    <lineage>
        <taxon>Eukaryota</taxon>
        <taxon>Fungi</taxon>
        <taxon>Dikarya</taxon>
        <taxon>Ascomycota</taxon>
        <taxon>Saccharomycotina</taxon>
        <taxon>Pichiomycetes</taxon>
        <taxon>Debaryomycetaceae</taxon>
        <taxon>Candida/Lodderomyces clade</taxon>
        <taxon>Candida</taxon>
    </lineage>
</organism>
<dbReference type="PRINTS" id="PR00171">
    <property type="entry name" value="SUGRTRNSPORT"/>
</dbReference>
<dbReference type="EMBL" id="JAIHNG010000178">
    <property type="protein sequence ID" value="KAI5948684.1"/>
    <property type="molecule type" value="Genomic_DNA"/>
</dbReference>
<evidence type="ECO:0000256" key="4">
    <source>
        <dbReference type="ARBA" id="ARBA00022692"/>
    </source>
</evidence>
<dbReference type="PANTHER" id="PTHR48022">
    <property type="entry name" value="PLASTIDIC GLUCOSE TRANSPORTER 4"/>
    <property type="match status" value="1"/>
</dbReference>
<dbReference type="CDD" id="cd17356">
    <property type="entry name" value="MFS_HXT"/>
    <property type="match status" value="1"/>
</dbReference>
<feature type="domain" description="Major facilitator superfamily (MFS) profile" evidence="9">
    <location>
        <begin position="36"/>
        <end position="482"/>
    </location>
</feature>
<sequence length="748" mass="83107">MKLSTYIGQIWYDNTIEEEYYRKMRQKSSSNSAFFVGLVAAVGGFMYGYDTGLINDLLEMHFVYTHFPSNHIGFATHERAIVVASLSLGTFFGALVAPLISDNYGRKFSIIISAGIIFNIGNVLQICSTEIALLSVGRFVSGISVGILSAIVPLYQAEASPKWVRGSVVFTYQWAITWGLLIASAVCQGTRKITNSGSYRIPVGIQFLWALVLSTGMLFLPESPRYYVQKDNLEKALDSLCKLRRLPEDDECLIEELVEIKANFDYERSFGKTTILDCFRSGGGRHKQRLRMFTGIGVQFFQQCSGVNFIFYYGVNFFNSAGVKNYYIMSLITYIVNVVFTVPGIILIDTVGRRPLLFWGGIGMAASNFIIAITGVSVKEAHVSASLCVSFSCVFILFFASTWGGCAWALCSDIYGISIRQKGVALTAATNWLVNFVFAYITPYLIDTGSHTVRLGGKIFFIWGSLNALGTVFVYFTVYETKGLKLEEVDYMYAHCANARVSKKFKSTKINYAELDGNYNLIDNPQLHQPASTTSNELTPTEKDNDEDLLIHHDFDDATSHFNAPPKSKHTTTSTHRYERTPSSSNDSEDRVHGMNQRKQSMASNGISSIYSTKSGAAATAAASNVSNDYQEYLESLKREYSQHYSNSANIVRKVTSSIHNSSSIYNGYNSRDDDLGYLPGEGQSQLQQQQQPQPQPQSQSQSQLHHGTLNYSGDVNELNRLPTTIIAAPFFEQPPSDSDSDSDSESD</sequence>
<dbReference type="InterPro" id="IPR005828">
    <property type="entry name" value="MFS_sugar_transport-like"/>
</dbReference>
<feature type="region of interest" description="Disordered" evidence="7">
    <location>
        <begin position="523"/>
        <end position="543"/>
    </location>
</feature>
<dbReference type="PANTHER" id="PTHR48022:SF16">
    <property type="entry name" value="HIGH GLUCOSE SENSOR RGT2-RELATED"/>
    <property type="match status" value="1"/>
</dbReference>
<dbReference type="RefSeq" id="XP_051606194.1">
    <property type="nucleotide sequence ID" value="XM_051754896.1"/>
</dbReference>